<reference evidence="1 2" key="1">
    <citation type="submission" date="2018-01" db="EMBL/GenBank/DDBJ databases">
        <title>Denitrification phenotypes of diverse strains of Pseudomonas stutzeri.</title>
        <authorList>
            <person name="Milligan D.A."/>
            <person name="Bergaust L."/>
            <person name="Bakken L.R."/>
            <person name="Frostegard A."/>
        </authorList>
    </citation>
    <scope>NUCLEOTIDE SEQUENCE [LARGE SCALE GENOMIC DNA]</scope>
    <source>
        <strain evidence="1 2">ST27MN3</strain>
    </source>
</reference>
<dbReference type="Proteomes" id="UP000236021">
    <property type="component" value="Unassembled WGS sequence"/>
</dbReference>
<dbReference type="SUPFAM" id="SSF52540">
    <property type="entry name" value="P-loop containing nucleoside triphosphate hydrolases"/>
    <property type="match status" value="1"/>
</dbReference>
<gene>
    <name evidence="1" type="ORF">CXK93_12270</name>
</gene>
<accession>A0ABX4VXV2</accession>
<dbReference type="InterPro" id="IPR027417">
    <property type="entry name" value="P-loop_NTPase"/>
</dbReference>
<name>A0ABX4VXV2_9GAMM</name>
<dbReference type="EMBL" id="POUI01000002">
    <property type="protein sequence ID" value="PNF85038.1"/>
    <property type="molecule type" value="Genomic_DNA"/>
</dbReference>
<keyword evidence="2" id="KW-1185">Reference proteome</keyword>
<evidence type="ECO:0000313" key="1">
    <source>
        <dbReference type="EMBL" id="PNF85038.1"/>
    </source>
</evidence>
<organism evidence="1 2">
    <name type="scientific">Stutzerimonas decontaminans</name>
    <dbReference type="NCBI Taxonomy" id="3022791"/>
    <lineage>
        <taxon>Bacteria</taxon>
        <taxon>Pseudomonadati</taxon>
        <taxon>Pseudomonadota</taxon>
        <taxon>Gammaproteobacteria</taxon>
        <taxon>Pseudomonadales</taxon>
        <taxon>Pseudomonadaceae</taxon>
        <taxon>Stutzerimonas</taxon>
    </lineage>
</organism>
<evidence type="ECO:0008006" key="3">
    <source>
        <dbReference type="Google" id="ProtNLM"/>
    </source>
</evidence>
<protein>
    <recommendedName>
        <fullName evidence="3">AAA domain-containing protein</fullName>
    </recommendedName>
</protein>
<dbReference type="RefSeq" id="WP_102857039.1">
    <property type="nucleotide sequence ID" value="NZ_JAMOHT010000026.1"/>
</dbReference>
<evidence type="ECO:0000313" key="2">
    <source>
        <dbReference type="Proteomes" id="UP000236021"/>
    </source>
</evidence>
<comment type="caution">
    <text evidence="1">The sequence shown here is derived from an EMBL/GenBank/DDBJ whole genome shotgun (WGS) entry which is preliminary data.</text>
</comment>
<sequence length="76" mass="7999">MNKLIIIVAPQGAGKTTNAAVLREALGCARIVDNWDGRAPLEEGDLALTNCAAFDPPRRSRVLTLAQALSEAKLAA</sequence>
<proteinExistence type="predicted"/>